<gene>
    <name evidence="2" type="ORF">DI536_29600</name>
</gene>
<proteinExistence type="predicted"/>
<dbReference type="AlphaFoldDB" id="A0A2W5T5F5"/>
<name>A0A2W5T5F5_9BACT</name>
<dbReference type="Proteomes" id="UP000249061">
    <property type="component" value="Unassembled WGS sequence"/>
</dbReference>
<comment type="caution">
    <text evidence="2">The sequence shown here is derived from an EMBL/GenBank/DDBJ whole genome shotgun (WGS) entry which is preliminary data.</text>
</comment>
<dbReference type="EMBL" id="QFQP01000036">
    <property type="protein sequence ID" value="PZR06675.1"/>
    <property type="molecule type" value="Genomic_DNA"/>
</dbReference>
<evidence type="ECO:0000256" key="1">
    <source>
        <dbReference type="SAM" id="MobiDB-lite"/>
    </source>
</evidence>
<evidence type="ECO:0000313" key="3">
    <source>
        <dbReference type="Proteomes" id="UP000249061"/>
    </source>
</evidence>
<accession>A0A2W5T5F5</accession>
<feature type="region of interest" description="Disordered" evidence="1">
    <location>
        <begin position="112"/>
        <end position="131"/>
    </location>
</feature>
<organism evidence="2 3">
    <name type="scientific">Archangium gephyra</name>
    <dbReference type="NCBI Taxonomy" id="48"/>
    <lineage>
        <taxon>Bacteria</taxon>
        <taxon>Pseudomonadati</taxon>
        <taxon>Myxococcota</taxon>
        <taxon>Myxococcia</taxon>
        <taxon>Myxococcales</taxon>
        <taxon>Cystobacterineae</taxon>
        <taxon>Archangiaceae</taxon>
        <taxon>Archangium</taxon>
    </lineage>
</organism>
<sequence length="308" mass="32093">MVPAVLLLTLTAAPQAQLAYRVQNGISGCPDERWVRAAVAARLGRDPFSDGAAARIEVNIGSDTPPALEAQLLVTRENGRVGRRLLDSPSGDCMELASAVELAIALSLDPTMRPAKPEPEPEPVADAPAPPRPMVTPVVPVEVKPAPRVPVAFRAHAALLGTAGAVPGFTGGLLVGGGVAISRFSVALEARAHLPTGVVVGERRVGTFLFLGSLVPCLGLGVFQGCLVGSLGALQFEESSSRQTSLMAQAGARVALRFEPWDHVVVSPWVEGAAVLTRTTLSLDGQPLWVTWPVAISGGVTFEWSISS</sequence>
<protein>
    <submittedName>
        <fullName evidence="2">Uncharacterized protein</fullName>
    </submittedName>
</protein>
<evidence type="ECO:0000313" key="2">
    <source>
        <dbReference type="EMBL" id="PZR06675.1"/>
    </source>
</evidence>
<reference evidence="2 3" key="1">
    <citation type="submission" date="2017-08" db="EMBL/GenBank/DDBJ databases">
        <title>Infants hospitalized years apart are colonized by the same room-sourced microbial strains.</title>
        <authorList>
            <person name="Brooks B."/>
            <person name="Olm M.R."/>
            <person name="Firek B.A."/>
            <person name="Baker R."/>
            <person name="Thomas B.C."/>
            <person name="Morowitz M.J."/>
            <person name="Banfield J.F."/>
        </authorList>
    </citation>
    <scope>NUCLEOTIDE SEQUENCE [LARGE SCALE GENOMIC DNA]</scope>
    <source>
        <strain evidence="2">S2_003_000_R2_14</strain>
    </source>
</reference>